<dbReference type="GO" id="GO:0022857">
    <property type="term" value="F:transmembrane transporter activity"/>
    <property type="evidence" value="ECO:0007669"/>
    <property type="project" value="InterPro"/>
</dbReference>
<dbReference type="EMBL" id="CP001348">
    <property type="protein sequence ID" value="ACL74805.1"/>
    <property type="molecule type" value="Genomic_DNA"/>
</dbReference>
<dbReference type="Pfam" id="PF07690">
    <property type="entry name" value="MFS_1"/>
    <property type="match status" value="1"/>
</dbReference>
<evidence type="ECO:0000256" key="1">
    <source>
        <dbReference type="ARBA" id="ARBA00004651"/>
    </source>
</evidence>
<reference evidence="8 9" key="1">
    <citation type="submission" date="2009-01" db="EMBL/GenBank/DDBJ databases">
        <title>Complete sequence of Clostridium cellulolyticum H10.</title>
        <authorList>
            <consortium name="US DOE Joint Genome Institute"/>
            <person name="Lucas S."/>
            <person name="Copeland A."/>
            <person name="Lapidus A."/>
            <person name="Glavina del Rio T."/>
            <person name="Dalin E."/>
            <person name="Tice H."/>
            <person name="Bruce D."/>
            <person name="Goodwin L."/>
            <person name="Pitluck S."/>
            <person name="Chertkov O."/>
            <person name="Saunders E."/>
            <person name="Brettin T."/>
            <person name="Detter J.C."/>
            <person name="Han C."/>
            <person name="Larimer F."/>
            <person name="Land M."/>
            <person name="Hauser L."/>
            <person name="Kyrpides N."/>
            <person name="Ivanova N."/>
            <person name="Zhou J."/>
            <person name="Richardson P."/>
        </authorList>
    </citation>
    <scope>NUCLEOTIDE SEQUENCE [LARGE SCALE GENOMIC DNA]</scope>
    <source>
        <strain evidence="9">ATCC 35319 / DSM 5812 / JCM 6584 / H10</strain>
    </source>
</reference>
<name>B8I5Y8_RUMCH</name>
<keyword evidence="5 7" id="KW-1133">Transmembrane helix</keyword>
<dbReference type="PANTHER" id="PTHR43266:SF2">
    <property type="entry name" value="MAJOR FACILITATOR SUPERFAMILY (MFS) PROFILE DOMAIN-CONTAINING PROTEIN"/>
    <property type="match status" value="1"/>
</dbReference>
<keyword evidence="4 7" id="KW-0812">Transmembrane</keyword>
<dbReference type="Gene3D" id="1.20.1250.20">
    <property type="entry name" value="MFS general substrate transporter like domains"/>
    <property type="match status" value="1"/>
</dbReference>
<feature type="transmembrane region" description="Helical" evidence="7">
    <location>
        <begin position="170"/>
        <end position="189"/>
    </location>
</feature>
<protein>
    <submittedName>
        <fullName evidence="8">Major facilitator superfamily MFS_1</fullName>
    </submittedName>
</protein>
<feature type="transmembrane region" description="Helical" evidence="7">
    <location>
        <begin position="230"/>
        <end position="250"/>
    </location>
</feature>
<evidence type="ECO:0000256" key="7">
    <source>
        <dbReference type="SAM" id="Phobius"/>
    </source>
</evidence>
<evidence type="ECO:0000256" key="4">
    <source>
        <dbReference type="ARBA" id="ARBA00022692"/>
    </source>
</evidence>
<dbReference type="KEGG" id="cce:Ccel_0422"/>
<dbReference type="SUPFAM" id="SSF103473">
    <property type="entry name" value="MFS general substrate transporter"/>
    <property type="match status" value="1"/>
</dbReference>
<feature type="transmembrane region" description="Helical" evidence="7">
    <location>
        <begin position="49"/>
        <end position="70"/>
    </location>
</feature>
<dbReference type="GO" id="GO:0005886">
    <property type="term" value="C:plasma membrane"/>
    <property type="evidence" value="ECO:0007669"/>
    <property type="project" value="UniProtKB-SubCell"/>
</dbReference>
<dbReference type="AlphaFoldDB" id="B8I5Y8"/>
<feature type="transmembrane region" description="Helical" evidence="7">
    <location>
        <begin position="17"/>
        <end position="43"/>
    </location>
</feature>
<organism evidence="8 9">
    <name type="scientific">Ruminiclostridium cellulolyticum (strain ATCC 35319 / DSM 5812 / JCM 6584 / H10)</name>
    <name type="common">Clostridium cellulolyticum</name>
    <dbReference type="NCBI Taxonomy" id="394503"/>
    <lineage>
        <taxon>Bacteria</taxon>
        <taxon>Bacillati</taxon>
        <taxon>Bacillota</taxon>
        <taxon>Clostridia</taxon>
        <taxon>Eubacteriales</taxon>
        <taxon>Oscillospiraceae</taxon>
        <taxon>Ruminiclostridium</taxon>
    </lineage>
</organism>
<dbReference type="InterPro" id="IPR011701">
    <property type="entry name" value="MFS"/>
</dbReference>
<accession>B8I5Y8</accession>
<feature type="transmembrane region" description="Helical" evidence="7">
    <location>
        <begin position="381"/>
        <end position="400"/>
    </location>
</feature>
<feature type="transmembrane region" description="Helical" evidence="7">
    <location>
        <begin position="143"/>
        <end position="164"/>
    </location>
</feature>
<evidence type="ECO:0000313" key="8">
    <source>
        <dbReference type="EMBL" id="ACL74805.1"/>
    </source>
</evidence>
<keyword evidence="9" id="KW-1185">Reference proteome</keyword>
<keyword evidence="6 7" id="KW-0472">Membrane</keyword>
<evidence type="ECO:0000256" key="5">
    <source>
        <dbReference type="ARBA" id="ARBA00022989"/>
    </source>
</evidence>
<evidence type="ECO:0000313" key="9">
    <source>
        <dbReference type="Proteomes" id="UP000001349"/>
    </source>
</evidence>
<dbReference type="PANTHER" id="PTHR43266">
    <property type="entry name" value="MACROLIDE-EFFLUX PROTEIN"/>
    <property type="match status" value="1"/>
</dbReference>
<sequence>MNSIVHTEQNLHNDEKFVLFLFSQGVSSFGDAFQFIAATSLIVNITGSGFSAAFGLICSPILSILFSALAGYISDNKKDKTLLVLIDLIRGLIVLIFIYKHTISEIYSLIIVLSILDIFYNPPKRKFTTRILKNSQLMKGNSLLTGLTGGVYIVAPILAGILINNYGTDIAFFINSISFFISAFCIIIIKCKINKHDVTSKIKMSFKNTTDSLFEGIAYCLNTYTLRKTIFIGTVICFATTSVNIAFYPFAFNTLKVSNKIWGIMMSIFYGANLLAMPISLVGCFKIKTYYKIIIPLSLMGISVIWFSYGSTSEISLILFLQLLEGTILSYLSIILLSQIQIKSKNDFLGRIVGINDFINNLGKVLGIGCTYTLLRMTSSYAVFLLCAIITSAYAVYTFMSTKIHRLEEL</sequence>
<evidence type="ECO:0000256" key="6">
    <source>
        <dbReference type="ARBA" id="ARBA00023136"/>
    </source>
</evidence>
<dbReference type="InterPro" id="IPR036259">
    <property type="entry name" value="MFS_trans_sf"/>
</dbReference>
<proteinExistence type="predicted"/>
<dbReference type="eggNOG" id="COG2814">
    <property type="taxonomic scope" value="Bacteria"/>
</dbReference>
<feature type="transmembrane region" description="Helical" evidence="7">
    <location>
        <begin position="106"/>
        <end position="122"/>
    </location>
</feature>
<keyword evidence="2" id="KW-0813">Transport</keyword>
<keyword evidence="3" id="KW-1003">Cell membrane</keyword>
<dbReference type="HOGENOM" id="CLU_034180_13_4_9"/>
<feature type="transmembrane region" description="Helical" evidence="7">
    <location>
        <begin position="82"/>
        <end position="100"/>
    </location>
</feature>
<dbReference type="Proteomes" id="UP000001349">
    <property type="component" value="Chromosome"/>
</dbReference>
<comment type="subcellular location">
    <subcellularLocation>
        <location evidence="1">Cell membrane</location>
        <topology evidence="1">Multi-pass membrane protein</topology>
    </subcellularLocation>
</comment>
<gene>
    <name evidence="8" type="ordered locus">Ccel_0422</name>
</gene>
<feature type="transmembrane region" description="Helical" evidence="7">
    <location>
        <begin position="290"/>
        <end position="309"/>
    </location>
</feature>
<dbReference type="STRING" id="394503.Ccel_0422"/>
<dbReference type="CDD" id="cd06173">
    <property type="entry name" value="MFS_MefA_like"/>
    <property type="match status" value="1"/>
</dbReference>
<feature type="transmembrane region" description="Helical" evidence="7">
    <location>
        <begin position="262"/>
        <end position="283"/>
    </location>
</feature>
<evidence type="ECO:0000256" key="2">
    <source>
        <dbReference type="ARBA" id="ARBA00022448"/>
    </source>
</evidence>
<evidence type="ECO:0000256" key="3">
    <source>
        <dbReference type="ARBA" id="ARBA00022475"/>
    </source>
</evidence>
<feature type="transmembrane region" description="Helical" evidence="7">
    <location>
        <begin position="315"/>
        <end position="337"/>
    </location>
</feature>